<evidence type="ECO:0000256" key="4">
    <source>
        <dbReference type="ARBA" id="ARBA00022679"/>
    </source>
</evidence>
<keyword evidence="4" id="KW-0808">Transferase</keyword>
<dbReference type="PANTHER" id="PTHR43304:SF1">
    <property type="entry name" value="PAC DOMAIN-CONTAINING PROTEIN"/>
    <property type="match status" value="1"/>
</dbReference>
<dbReference type="InterPro" id="IPR000700">
    <property type="entry name" value="PAS-assoc_C"/>
</dbReference>
<evidence type="ECO:0000256" key="2">
    <source>
        <dbReference type="ARBA" id="ARBA00012438"/>
    </source>
</evidence>
<dbReference type="Pfam" id="PF00512">
    <property type="entry name" value="HisKA"/>
    <property type="match status" value="1"/>
</dbReference>
<dbReference type="SUPFAM" id="SSF55874">
    <property type="entry name" value="ATPase domain of HSP90 chaperone/DNA topoisomerase II/histidine kinase"/>
    <property type="match status" value="1"/>
</dbReference>
<dbReference type="Pfam" id="PF02518">
    <property type="entry name" value="HATPase_c"/>
    <property type="match status" value="1"/>
</dbReference>
<dbReference type="InterPro" id="IPR001610">
    <property type="entry name" value="PAC"/>
</dbReference>
<evidence type="ECO:0000256" key="1">
    <source>
        <dbReference type="ARBA" id="ARBA00000085"/>
    </source>
</evidence>
<dbReference type="AlphaFoldDB" id="A0A5B8LF32"/>
<dbReference type="InterPro" id="IPR003661">
    <property type="entry name" value="HisK_dim/P_dom"/>
</dbReference>
<dbReference type="PROSITE" id="PS50113">
    <property type="entry name" value="PAC"/>
    <property type="match status" value="2"/>
</dbReference>
<evidence type="ECO:0000256" key="3">
    <source>
        <dbReference type="ARBA" id="ARBA00022553"/>
    </source>
</evidence>
<dbReference type="PRINTS" id="PR00344">
    <property type="entry name" value="BCTRLSENSOR"/>
</dbReference>
<proteinExistence type="predicted"/>
<dbReference type="CDD" id="cd00130">
    <property type="entry name" value="PAS"/>
    <property type="match status" value="2"/>
</dbReference>
<dbReference type="Pfam" id="PF00072">
    <property type="entry name" value="Response_reg"/>
    <property type="match status" value="1"/>
</dbReference>
<comment type="catalytic activity">
    <reaction evidence="1">
        <text>ATP + protein L-histidine = ADP + protein N-phospho-L-histidine.</text>
        <dbReference type="EC" id="2.7.13.3"/>
    </reaction>
</comment>
<evidence type="ECO:0000259" key="7">
    <source>
        <dbReference type="PROSITE" id="PS50109"/>
    </source>
</evidence>
<dbReference type="SMART" id="SM00388">
    <property type="entry name" value="HisKA"/>
    <property type="match status" value="1"/>
</dbReference>
<protein>
    <recommendedName>
        <fullName evidence="2">histidine kinase</fullName>
        <ecNumber evidence="2">2.7.13.3</ecNumber>
    </recommendedName>
</protein>
<dbReference type="SMART" id="SM00086">
    <property type="entry name" value="PAC"/>
    <property type="match status" value="2"/>
</dbReference>
<sequence>MSETDMVAGRQLGLHHGILSEDELEFALKAGRFGIWSLDLTTEELTSSEICRLNFGRDPTLPFSYAELRDAVHPDDRERMQAAVATSIASGDDYDIEYRLITPGGDLRWAQIRAQPSYDANGRPVKLSGVSIDITGPRSAEQTYHDIADRLNLVVEHAEVGFWDVDPIHHQLVWPARTKAMFGISPDVPVTIDDFYNGLHVDDREATSSAYAAAADPDRRALYDVEYRTIGKEDGLIRWVAAKGRGVFNDAGSCVRIVGTAIDITAKKKAEEALSVLNDTLEARVAERTDQLEAAHDQLRQSQKMEAIGQLTGGVAHDFNNLLTVIRGSVDLLRRPDITAERRERYVNAIGETADRAAKLTGQLLAFARRQALSPELFDVGASIDDVGNMVRTLTGSRIALDLKPPKVPLYVLADRSQLDTAIVNLAINARDAMNGEGRLTIAVGAVSNIPARRSHDEIAGDFAAIAITDEGTGIAADDLERVFEPFYTTKATGEGTGLGLSQVFGFVKQSGGDVTVESQLGRGTTFTLYLPRVESDGHLASFETREVRGDGMGVCVLVVEDNASVGDFALAALQDLGFDSVLARDGEQALAELEKDCARFHILFTDVVMPGIGGIELAQRVRADYPHLPVILTSGYSHVLAENGAHGFELLHKPYSVDQLSRVLHKAIAWHDHVREPAH</sequence>
<dbReference type="SMART" id="SM00091">
    <property type="entry name" value="PAS"/>
    <property type="match status" value="2"/>
</dbReference>
<dbReference type="RefSeq" id="WP_146569912.1">
    <property type="nucleotide sequence ID" value="NZ_CP042306.1"/>
</dbReference>
<dbReference type="SMART" id="SM00387">
    <property type="entry name" value="HATPase_c"/>
    <property type="match status" value="1"/>
</dbReference>
<feature type="domain" description="Response regulatory" evidence="8">
    <location>
        <begin position="556"/>
        <end position="669"/>
    </location>
</feature>
<evidence type="ECO:0000259" key="9">
    <source>
        <dbReference type="PROSITE" id="PS50113"/>
    </source>
</evidence>
<evidence type="ECO:0000313" key="10">
    <source>
        <dbReference type="EMBL" id="QDZ06828.1"/>
    </source>
</evidence>
<feature type="domain" description="PAC" evidence="9">
    <location>
        <begin position="94"/>
        <end position="146"/>
    </location>
</feature>
<dbReference type="SUPFAM" id="SSF52172">
    <property type="entry name" value="CheY-like"/>
    <property type="match status" value="1"/>
</dbReference>
<dbReference type="Gene3D" id="1.10.287.130">
    <property type="match status" value="1"/>
</dbReference>
<dbReference type="InterPro" id="IPR001789">
    <property type="entry name" value="Sig_transdc_resp-reg_receiver"/>
</dbReference>
<dbReference type="NCBIfam" id="TIGR00229">
    <property type="entry name" value="sensory_box"/>
    <property type="match status" value="1"/>
</dbReference>
<evidence type="ECO:0000256" key="5">
    <source>
        <dbReference type="ARBA" id="ARBA00022777"/>
    </source>
</evidence>
<dbReference type="InterPro" id="IPR004358">
    <property type="entry name" value="Sig_transdc_His_kin-like_C"/>
</dbReference>
<dbReference type="CDD" id="cd00082">
    <property type="entry name" value="HisKA"/>
    <property type="match status" value="1"/>
</dbReference>
<dbReference type="Pfam" id="PF08447">
    <property type="entry name" value="PAS_3"/>
    <property type="match status" value="2"/>
</dbReference>
<gene>
    <name evidence="10" type="ORF">FPZ24_04505</name>
</gene>
<keyword evidence="11" id="KW-1185">Reference proteome</keyword>
<dbReference type="SUPFAM" id="SSF47384">
    <property type="entry name" value="Homodimeric domain of signal transducing histidine kinase"/>
    <property type="match status" value="1"/>
</dbReference>
<evidence type="ECO:0000259" key="8">
    <source>
        <dbReference type="PROSITE" id="PS50110"/>
    </source>
</evidence>
<feature type="domain" description="Histidine kinase" evidence="7">
    <location>
        <begin position="314"/>
        <end position="535"/>
    </location>
</feature>
<dbReference type="SMART" id="SM00448">
    <property type="entry name" value="REC"/>
    <property type="match status" value="1"/>
</dbReference>
<dbReference type="PANTHER" id="PTHR43304">
    <property type="entry name" value="PHYTOCHROME-LIKE PROTEIN CPH1"/>
    <property type="match status" value="1"/>
</dbReference>
<dbReference type="InterPro" id="IPR035965">
    <property type="entry name" value="PAS-like_dom_sf"/>
</dbReference>
<reference evidence="10 11" key="1">
    <citation type="submission" date="2019-07" db="EMBL/GenBank/DDBJ databases">
        <title>Full genome sequence of Sphingomonas sp. 4R-6-7(HKS19).</title>
        <authorList>
            <person name="Im W.-T."/>
        </authorList>
    </citation>
    <scope>NUCLEOTIDE SEQUENCE [LARGE SCALE GENOMIC DNA]</scope>
    <source>
        <strain evidence="10 11">HKS19</strain>
    </source>
</reference>
<dbReference type="Gene3D" id="2.10.70.100">
    <property type="match status" value="2"/>
</dbReference>
<dbReference type="EC" id="2.7.13.3" evidence="2"/>
<dbReference type="Gene3D" id="3.40.50.2300">
    <property type="match status" value="1"/>
</dbReference>
<name>A0A5B8LF32_9SPHN</name>
<dbReference type="InterPro" id="IPR005467">
    <property type="entry name" value="His_kinase_dom"/>
</dbReference>
<feature type="modified residue" description="4-aspartylphosphate" evidence="6">
    <location>
        <position position="607"/>
    </location>
</feature>
<dbReference type="SUPFAM" id="SSF55785">
    <property type="entry name" value="PYP-like sensor domain (PAS domain)"/>
    <property type="match status" value="2"/>
</dbReference>
<dbReference type="OrthoDB" id="9796100at2"/>
<dbReference type="InterPro" id="IPR036890">
    <property type="entry name" value="HATPase_C_sf"/>
</dbReference>
<dbReference type="InterPro" id="IPR052162">
    <property type="entry name" value="Sensor_kinase/Photoreceptor"/>
</dbReference>
<dbReference type="Gene3D" id="3.30.565.10">
    <property type="entry name" value="Histidine kinase-like ATPase, C-terminal domain"/>
    <property type="match status" value="1"/>
</dbReference>
<dbReference type="KEGG" id="spai:FPZ24_04505"/>
<dbReference type="EMBL" id="CP042306">
    <property type="protein sequence ID" value="QDZ06828.1"/>
    <property type="molecule type" value="Genomic_DNA"/>
</dbReference>
<feature type="domain" description="PAC" evidence="9">
    <location>
        <begin position="223"/>
        <end position="276"/>
    </location>
</feature>
<keyword evidence="5" id="KW-0418">Kinase</keyword>
<dbReference type="InterPro" id="IPR011006">
    <property type="entry name" value="CheY-like_superfamily"/>
</dbReference>
<keyword evidence="3 6" id="KW-0597">Phosphoprotein</keyword>
<evidence type="ECO:0000256" key="6">
    <source>
        <dbReference type="PROSITE-ProRule" id="PRU00169"/>
    </source>
</evidence>
<dbReference type="GO" id="GO:0000155">
    <property type="term" value="F:phosphorelay sensor kinase activity"/>
    <property type="evidence" value="ECO:0007669"/>
    <property type="project" value="InterPro"/>
</dbReference>
<dbReference type="InterPro" id="IPR000014">
    <property type="entry name" value="PAS"/>
</dbReference>
<dbReference type="PROSITE" id="PS50109">
    <property type="entry name" value="HIS_KIN"/>
    <property type="match status" value="1"/>
</dbReference>
<organism evidence="10 11">
    <name type="scientific">Sphingomonas panacisoli</name>
    <dbReference type="NCBI Taxonomy" id="1813879"/>
    <lineage>
        <taxon>Bacteria</taxon>
        <taxon>Pseudomonadati</taxon>
        <taxon>Pseudomonadota</taxon>
        <taxon>Alphaproteobacteria</taxon>
        <taxon>Sphingomonadales</taxon>
        <taxon>Sphingomonadaceae</taxon>
        <taxon>Sphingomonas</taxon>
    </lineage>
</organism>
<dbReference type="PROSITE" id="PS50110">
    <property type="entry name" value="RESPONSE_REGULATORY"/>
    <property type="match status" value="1"/>
</dbReference>
<evidence type="ECO:0000313" key="11">
    <source>
        <dbReference type="Proteomes" id="UP000315673"/>
    </source>
</evidence>
<dbReference type="Gene3D" id="3.30.450.20">
    <property type="entry name" value="PAS domain"/>
    <property type="match status" value="2"/>
</dbReference>
<dbReference type="InterPro" id="IPR036097">
    <property type="entry name" value="HisK_dim/P_sf"/>
</dbReference>
<accession>A0A5B8LF32</accession>
<dbReference type="InterPro" id="IPR003594">
    <property type="entry name" value="HATPase_dom"/>
</dbReference>
<dbReference type="InterPro" id="IPR013655">
    <property type="entry name" value="PAS_fold_3"/>
</dbReference>
<dbReference type="Proteomes" id="UP000315673">
    <property type="component" value="Chromosome"/>
</dbReference>